<reference evidence="12 13" key="1">
    <citation type="submission" date="2016-10" db="EMBL/GenBank/DDBJ databases">
        <authorList>
            <person name="de Groot N.N."/>
        </authorList>
    </citation>
    <scope>NUCLEOTIDE SEQUENCE [LARGE SCALE GENOMIC DNA]</scope>
    <source>
        <strain evidence="12 13">DSM 22126</strain>
    </source>
</reference>
<evidence type="ECO:0000259" key="10">
    <source>
        <dbReference type="Pfam" id="PF04324"/>
    </source>
</evidence>
<dbReference type="InterPro" id="IPR052034">
    <property type="entry name" value="NasD-like"/>
</dbReference>
<protein>
    <submittedName>
        <fullName evidence="12">Assimilatory nitrate reductase electron transfer subunit</fullName>
    </submittedName>
</protein>
<comment type="similarity">
    <text evidence="4">Belongs to the nitrite and sulfite reductase 4Fe-4S domain family.</text>
</comment>
<comment type="cofactor">
    <cofactor evidence="1">
        <name>siroheme</name>
        <dbReference type="ChEBI" id="CHEBI:60052"/>
    </cofactor>
</comment>
<dbReference type="GO" id="GO:0051536">
    <property type="term" value="F:iron-sulfur cluster binding"/>
    <property type="evidence" value="ECO:0007669"/>
    <property type="project" value="UniProtKB-KW"/>
</dbReference>
<dbReference type="AlphaFoldDB" id="A0A1H1VZ46"/>
<evidence type="ECO:0000256" key="1">
    <source>
        <dbReference type="ARBA" id="ARBA00001929"/>
    </source>
</evidence>
<dbReference type="eggNOG" id="COG1251">
    <property type="taxonomic scope" value="Bacteria"/>
</dbReference>
<evidence type="ECO:0000256" key="6">
    <source>
        <dbReference type="ARBA" id="ARBA00022723"/>
    </source>
</evidence>
<accession>A0A1H1VZ46</accession>
<keyword evidence="9" id="KW-0411">Iron-sulfur</keyword>
<dbReference type="InterPro" id="IPR036188">
    <property type="entry name" value="FAD/NAD-bd_sf"/>
</dbReference>
<evidence type="ECO:0000256" key="4">
    <source>
        <dbReference type="ARBA" id="ARBA00010429"/>
    </source>
</evidence>
<dbReference type="Gene3D" id="1.10.10.1100">
    <property type="entry name" value="BFD-like [2Fe-2S]-binding domain"/>
    <property type="match status" value="1"/>
</dbReference>
<dbReference type="InterPro" id="IPR023753">
    <property type="entry name" value="FAD/NAD-binding_dom"/>
</dbReference>
<proteinExistence type="inferred from homology"/>
<sequence length="516" mass="52366">MLNVVVVGYGMVGSRFVDDLLARTDAQVTVLGAEPYEAYNRVLLSDVVAGRSDIGSLTLPAPTSDRARVLRGVEAVAIERRTRTVLDSSGGRHRYDALVLATGARARVPEIDGLGPELPAGVHALRTLDDAREILAAASNVPRTVVVGGGVLGVEAAQGLAARGLDVTVAHGGPGLMDRQLDAAAAGVLAGTLRRSGVRSRTGCRPTGVLLADGRVTGVRLDGADVLAAELVVLAAGAVPETGLAARAGLETGHGVVVGAELATTRDPRIFAIGDCAQPPEGAHGLVAEGWDHARRVAEHLAALTEDAPARTTRLPGAWGRPSLALRVGATLATREVSAPGVRGTDVVTVKGMAAVTMGVCGAGREPNPAHRTVVLSDPGAGRHVEVVVEGTTLVGATCLGDARVAADLTAAYTRRTPVPADPAYLLLAPVAPQTAPASSPAQMPADAVVCRCNTVTKGQITDCCEAGAGTLEDVARQTRATTGCGGCTEAVCGILEWAAATQPSATDLTAGTARP</sequence>
<dbReference type="PRINTS" id="PR00368">
    <property type="entry name" value="FADPNR"/>
</dbReference>
<dbReference type="PANTHER" id="PTHR43809:SF1">
    <property type="entry name" value="NITRITE REDUCTASE (NADH) LARGE SUBUNIT"/>
    <property type="match status" value="1"/>
</dbReference>
<name>A0A1H1VZ46_9CELL</name>
<dbReference type="GO" id="GO:0046872">
    <property type="term" value="F:metal ion binding"/>
    <property type="evidence" value="ECO:0007669"/>
    <property type="project" value="UniProtKB-KW"/>
</dbReference>
<dbReference type="STRING" id="545619.SAMN04489860_2658"/>
<evidence type="ECO:0000256" key="9">
    <source>
        <dbReference type="ARBA" id="ARBA00023014"/>
    </source>
</evidence>
<keyword evidence="13" id="KW-1185">Reference proteome</keyword>
<dbReference type="SUPFAM" id="SSF51905">
    <property type="entry name" value="FAD/NAD(P)-binding domain"/>
    <property type="match status" value="1"/>
</dbReference>
<evidence type="ECO:0000256" key="2">
    <source>
        <dbReference type="ARBA" id="ARBA00001966"/>
    </source>
</evidence>
<evidence type="ECO:0000256" key="7">
    <source>
        <dbReference type="ARBA" id="ARBA00023002"/>
    </source>
</evidence>
<organism evidence="12 13">
    <name type="scientific">Paraoerskovia marina</name>
    <dbReference type="NCBI Taxonomy" id="545619"/>
    <lineage>
        <taxon>Bacteria</taxon>
        <taxon>Bacillati</taxon>
        <taxon>Actinomycetota</taxon>
        <taxon>Actinomycetes</taxon>
        <taxon>Micrococcales</taxon>
        <taxon>Cellulomonadaceae</taxon>
        <taxon>Paraoerskovia</taxon>
    </lineage>
</organism>
<evidence type="ECO:0000313" key="13">
    <source>
        <dbReference type="Proteomes" id="UP000185663"/>
    </source>
</evidence>
<dbReference type="GO" id="GO:0016491">
    <property type="term" value="F:oxidoreductase activity"/>
    <property type="evidence" value="ECO:0007669"/>
    <property type="project" value="UniProtKB-KW"/>
</dbReference>
<evidence type="ECO:0000256" key="3">
    <source>
        <dbReference type="ARBA" id="ARBA00005096"/>
    </source>
</evidence>
<dbReference type="EMBL" id="LT629776">
    <property type="protein sequence ID" value="SDS90005.1"/>
    <property type="molecule type" value="Genomic_DNA"/>
</dbReference>
<feature type="domain" description="FAD/NAD(P)-binding" evidence="11">
    <location>
        <begin position="3"/>
        <end position="289"/>
    </location>
</feature>
<keyword evidence="7" id="KW-0560">Oxidoreductase</keyword>
<dbReference type="Pfam" id="PF04324">
    <property type="entry name" value="Fer2_BFD"/>
    <property type="match status" value="1"/>
</dbReference>
<evidence type="ECO:0000256" key="8">
    <source>
        <dbReference type="ARBA" id="ARBA00023004"/>
    </source>
</evidence>
<gene>
    <name evidence="12" type="ORF">SAMN04489860_2658</name>
</gene>
<keyword evidence="8" id="KW-0408">Iron</keyword>
<dbReference type="Proteomes" id="UP000185663">
    <property type="component" value="Chromosome I"/>
</dbReference>
<evidence type="ECO:0000256" key="5">
    <source>
        <dbReference type="ARBA" id="ARBA00022617"/>
    </source>
</evidence>
<dbReference type="Gene3D" id="3.50.50.60">
    <property type="entry name" value="FAD/NAD(P)-binding domain"/>
    <property type="match status" value="2"/>
</dbReference>
<feature type="domain" description="BFD-like [2Fe-2S]-binding" evidence="10">
    <location>
        <begin position="449"/>
        <end position="497"/>
    </location>
</feature>
<keyword evidence="5" id="KW-0349">Heme</keyword>
<comment type="pathway">
    <text evidence="3">Nitrogen metabolism; nitrate reduction (assimilation).</text>
</comment>
<dbReference type="InterPro" id="IPR007419">
    <property type="entry name" value="BFD-like_2Fe2S-bd_dom"/>
</dbReference>
<dbReference type="PANTHER" id="PTHR43809">
    <property type="entry name" value="NITRITE REDUCTASE (NADH) LARGE SUBUNIT"/>
    <property type="match status" value="1"/>
</dbReference>
<evidence type="ECO:0000313" key="12">
    <source>
        <dbReference type="EMBL" id="SDS90005.1"/>
    </source>
</evidence>
<dbReference type="InterPro" id="IPR041854">
    <property type="entry name" value="BFD-like_2Fe2S-bd_dom_sf"/>
</dbReference>
<comment type="cofactor">
    <cofactor evidence="2">
        <name>[4Fe-4S] cluster</name>
        <dbReference type="ChEBI" id="CHEBI:49883"/>
    </cofactor>
</comment>
<dbReference type="Pfam" id="PF07992">
    <property type="entry name" value="Pyr_redox_2"/>
    <property type="match status" value="1"/>
</dbReference>
<keyword evidence="6" id="KW-0479">Metal-binding</keyword>
<evidence type="ECO:0000259" key="11">
    <source>
        <dbReference type="Pfam" id="PF07992"/>
    </source>
</evidence>